<sequence length="173" mass="19003">MSPDHSTFLARNEPRGAYQSSSNPTLRALSEPIMLYYFTCGPTVTLFAQGHSLKDVYRPVLGKRKLLMFPDQGIGSFAPRRCKDNNFAVVEFELDTSKGLIVQDERSLRSSSSSLFSLGRGKKSDVILSPTMKSNALATLVTDKAAEPPALRYVSYKISTSADGAWAEMKNGK</sequence>
<protein>
    <submittedName>
        <fullName evidence="2">Uncharacterized protein</fullName>
    </submittedName>
</protein>
<name>A0A1Q3EN89_LENED</name>
<proteinExistence type="predicted"/>
<evidence type="ECO:0000313" key="2">
    <source>
        <dbReference type="EMBL" id="GAW08673.1"/>
    </source>
</evidence>
<reference evidence="2 3" key="1">
    <citation type="submission" date="2016-08" db="EMBL/GenBank/DDBJ databases">
        <authorList>
            <consortium name="Lentinula edodes genome sequencing consortium"/>
            <person name="Sakamoto Y."/>
            <person name="Nakade K."/>
            <person name="Sato S."/>
            <person name="Yoshida Y."/>
            <person name="Miyazaki K."/>
            <person name="Natsume S."/>
            <person name="Konno N."/>
        </authorList>
    </citation>
    <scope>NUCLEOTIDE SEQUENCE [LARGE SCALE GENOMIC DNA]</scope>
    <source>
        <strain evidence="2 3">NBRC 111202</strain>
    </source>
</reference>
<comment type="caution">
    <text evidence="2">The sequence shown here is derived from an EMBL/GenBank/DDBJ whole genome shotgun (WGS) entry which is preliminary data.</text>
</comment>
<accession>A0A1Q3EN89</accession>
<evidence type="ECO:0000313" key="3">
    <source>
        <dbReference type="Proteomes" id="UP000188533"/>
    </source>
</evidence>
<dbReference type="Proteomes" id="UP000188533">
    <property type="component" value="Unassembled WGS sequence"/>
</dbReference>
<gene>
    <name evidence="2" type="ORF">LENED_010750</name>
</gene>
<dbReference type="EMBL" id="BDGU01000688">
    <property type="protein sequence ID" value="GAW08673.1"/>
    <property type="molecule type" value="Genomic_DNA"/>
</dbReference>
<evidence type="ECO:0000256" key="1">
    <source>
        <dbReference type="SAM" id="MobiDB-lite"/>
    </source>
</evidence>
<dbReference type="AlphaFoldDB" id="A0A1Q3EN89"/>
<keyword evidence="3" id="KW-1185">Reference proteome</keyword>
<organism evidence="2 3">
    <name type="scientific">Lentinula edodes</name>
    <name type="common">Shiitake mushroom</name>
    <name type="synonym">Lentinus edodes</name>
    <dbReference type="NCBI Taxonomy" id="5353"/>
    <lineage>
        <taxon>Eukaryota</taxon>
        <taxon>Fungi</taxon>
        <taxon>Dikarya</taxon>
        <taxon>Basidiomycota</taxon>
        <taxon>Agaricomycotina</taxon>
        <taxon>Agaricomycetes</taxon>
        <taxon>Agaricomycetidae</taxon>
        <taxon>Agaricales</taxon>
        <taxon>Marasmiineae</taxon>
        <taxon>Omphalotaceae</taxon>
        <taxon>Lentinula</taxon>
    </lineage>
</organism>
<feature type="region of interest" description="Disordered" evidence="1">
    <location>
        <begin position="1"/>
        <end position="23"/>
    </location>
</feature>
<reference evidence="2 3" key="2">
    <citation type="submission" date="2017-02" db="EMBL/GenBank/DDBJ databases">
        <title>A genome survey and senescence transcriptome analysis in Lentinula edodes.</title>
        <authorList>
            <person name="Sakamoto Y."/>
            <person name="Nakade K."/>
            <person name="Sato S."/>
            <person name="Yoshida Y."/>
            <person name="Miyazaki K."/>
            <person name="Natsume S."/>
            <person name="Konno N."/>
        </authorList>
    </citation>
    <scope>NUCLEOTIDE SEQUENCE [LARGE SCALE GENOMIC DNA]</scope>
    <source>
        <strain evidence="2 3">NBRC 111202</strain>
    </source>
</reference>